<proteinExistence type="predicted"/>
<evidence type="ECO:0000259" key="2">
    <source>
        <dbReference type="PROSITE" id="PS50878"/>
    </source>
</evidence>
<dbReference type="EMBL" id="BPVZ01000171">
    <property type="protein sequence ID" value="GKV43678.1"/>
    <property type="molecule type" value="Genomic_DNA"/>
</dbReference>
<dbReference type="InterPro" id="IPR000477">
    <property type="entry name" value="RT_dom"/>
</dbReference>
<gene>
    <name evidence="3" type="ORF">SLEP1_g50939</name>
</gene>
<dbReference type="PANTHER" id="PTHR31635:SF196">
    <property type="entry name" value="REVERSE TRANSCRIPTASE DOMAIN-CONTAINING PROTEIN-RELATED"/>
    <property type="match status" value="1"/>
</dbReference>
<dbReference type="Gene3D" id="3.30.420.10">
    <property type="entry name" value="Ribonuclease H-like superfamily/Ribonuclease H"/>
    <property type="match status" value="1"/>
</dbReference>
<dbReference type="CDD" id="cd06222">
    <property type="entry name" value="RNase_H_like"/>
    <property type="match status" value="1"/>
</dbReference>
<dbReference type="SUPFAM" id="SSF56672">
    <property type="entry name" value="DNA/RNA polymerases"/>
    <property type="match status" value="1"/>
</dbReference>
<keyword evidence="4" id="KW-1185">Reference proteome</keyword>
<dbReference type="PANTHER" id="PTHR31635">
    <property type="entry name" value="REVERSE TRANSCRIPTASE DOMAIN-CONTAINING PROTEIN-RELATED"/>
    <property type="match status" value="1"/>
</dbReference>
<dbReference type="SUPFAM" id="SSF53098">
    <property type="entry name" value="Ribonuclease H-like"/>
    <property type="match status" value="1"/>
</dbReference>
<protein>
    <recommendedName>
        <fullName evidence="2">Reverse transcriptase domain-containing protein</fullName>
    </recommendedName>
</protein>
<accession>A0AAV5M2H5</accession>
<dbReference type="Pfam" id="PF00078">
    <property type="entry name" value="RVT_1"/>
    <property type="match status" value="1"/>
</dbReference>
<dbReference type="InterPro" id="IPR002156">
    <property type="entry name" value="RNaseH_domain"/>
</dbReference>
<name>A0AAV5M2H5_9ROSI</name>
<feature type="region of interest" description="Disordered" evidence="1">
    <location>
        <begin position="59"/>
        <end position="80"/>
    </location>
</feature>
<dbReference type="InterPro" id="IPR012337">
    <property type="entry name" value="RNaseH-like_sf"/>
</dbReference>
<dbReference type="GO" id="GO:0004523">
    <property type="term" value="F:RNA-DNA hybrid ribonuclease activity"/>
    <property type="evidence" value="ECO:0007669"/>
    <property type="project" value="InterPro"/>
</dbReference>
<dbReference type="CDD" id="cd01650">
    <property type="entry name" value="RT_nLTR_like"/>
    <property type="match status" value="1"/>
</dbReference>
<dbReference type="PROSITE" id="PS50878">
    <property type="entry name" value="RT_POL"/>
    <property type="match status" value="1"/>
</dbReference>
<evidence type="ECO:0000313" key="4">
    <source>
        <dbReference type="Proteomes" id="UP001054252"/>
    </source>
</evidence>
<feature type="region of interest" description="Disordered" evidence="1">
    <location>
        <begin position="1"/>
        <end position="22"/>
    </location>
</feature>
<feature type="domain" description="Reverse transcriptase" evidence="2">
    <location>
        <begin position="689"/>
        <end position="970"/>
    </location>
</feature>
<dbReference type="InterPro" id="IPR044730">
    <property type="entry name" value="RNase_H-like_dom_plant"/>
</dbReference>
<organism evidence="3 4">
    <name type="scientific">Rubroshorea leprosula</name>
    <dbReference type="NCBI Taxonomy" id="152421"/>
    <lineage>
        <taxon>Eukaryota</taxon>
        <taxon>Viridiplantae</taxon>
        <taxon>Streptophyta</taxon>
        <taxon>Embryophyta</taxon>
        <taxon>Tracheophyta</taxon>
        <taxon>Spermatophyta</taxon>
        <taxon>Magnoliopsida</taxon>
        <taxon>eudicotyledons</taxon>
        <taxon>Gunneridae</taxon>
        <taxon>Pentapetalae</taxon>
        <taxon>rosids</taxon>
        <taxon>malvids</taxon>
        <taxon>Malvales</taxon>
        <taxon>Dipterocarpaceae</taxon>
        <taxon>Rubroshorea</taxon>
    </lineage>
</organism>
<dbReference type="InterPro" id="IPR036397">
    <property type="entry name" value="RNaseH_sf"/>
</dbReference>
<dbReference type="GO" id="GO:0003676">
    <property type="term" value="F:nucleic acid binding"/>
    <property type="evidence" value="ECO:0007669"/>
    <property type="project" value="InterPro"/>
</dbReference>
<reference evidence="3 4" key="1">
    <citation type="journal article" date="2021" name="Commun. Biol.">
        <title>The genome of Shorea leprosula (Dipterocarpaceae) highlights the ecological relevance of drought in aseasonal tropical rainforests.</title>
        <authorList>
            <person name="Ng K.K.S."/>
            <person name="Kobayashi M.J."/>
            <person name="Fawcett J.A."/>
            <person name="Hatakeyama M."/>
            <person name="Paape T."/>
            <person name="Ng C.H."/>
            <person name="Ang C.C."/>
            <person name="Tnah L.H."/>
            <person name="Lee C.T."/>
            <person name="Nishiyama T."/>
            <person name="Sese J."/>
            <person name="O'Brien M.J."/>
            <person name="Copetti D."/>
            <person name="Mohd Noor M.I."/>
            <person name="Ong R.C."/>
            <person name="Putra M."/>
            <person name="Sireger I.Z."/>
            <person name="Indrioko S."/>
            <person name="Kosugi Y."/>
            <person name="Izuno A."/>
            <person name="Isagi Y."/>
            <person name="Lee S.L."/>
            <person name="Shimizu K.K."/>
        </authorList>
    </citation>
    <scope>NUCLEOTIDE SEQUENCE [LARGE SCALE GENOMIC DNA]</scope>
    <source>
        <strain evidence="3">214</strain>
    </source>
</reference>
<feature type="compositionally biased region" description="Basic and acidic residues" evidence="1">
    <location>
        <begin position="1"/>
        <end position="19"/>
    </location>
</feature>
<evidence type="ECO:0000256" key="1">
    <source>
        <dbReference type="SAM" id="MobiDB-lite"/>
    </source>
</evidence>
<dbReference type="Proteomes" id="UP001054252">
    <property type="component" value="Unassembled WGS sequence"/>
</dbReference>
<sequence>MAKVAEKEGRDPQLQRQDPKQPTVGATVAIVEVLFRIMKIVAAVATTLVASRVRKARTHHRWDSNATHASLSKEESMEEAATTAPSYKDKLLVDGVVENSSDDLSFDAILDYLDEGLDVDDDPEDPNPVILFSKEEKRRMREPWTKALIIKTFGKTVGYNFLYGSIKAQWKPIGALNVKTFFKLVKSTNSRVTIEKPSQIQPNGGLVEDLAISSVDKGKQPIAQTSTSLEDSLLTVKDRIKNLEKGSGFAKQNPTLSKTPKLPLEIKHGVASGDNNLLSGQFKPSNPSISQQKCTTLEQALDLILSWGKKTHPQWKEEVMFQVWHRPMLTLKSINPAPFLSSVLASMAVPSVLTDLCNMQKLGSTFEGANTEGKLALTQLLKFTAQAWEKHLQVSVMMCKMEMIHVIGKTLVSLEIKKELDYECMMLPYQFLDALMMLSHKHSPSIMLILETKLAGSIAREATAKCGFPYCNVVDFEGRAKGLWLLWNDEDVCINVVTSTYQAIHAIVKELNALVGIHQSLSLKPFTFLTTLERDLTWEYERILKLEEDLWFMKSKTNWMVDGDRNSKFFHLSTICHRSHNRIHCLRVSTDEWINDQGAITNLIKDHFKNLFSSSLLCSYHDSFSNLGVSSMAFGELSMLDAIPNDMEIHDALFGLKSFKAPGPDSLHLGFFQKLWESVKNTLCTDIKNIFASATIPIEWNECLVTLIHKTKSPETVHQFRPIGLCNSTYKIISKILVNRMKPVLDSIMLPCQASFVPGRKGIDNVLILQELVYFFSKKKGKDGDMIVKLDLEKAYDRLEWSFIREALMLFKLPANFISLILSCMSSSSISILVNGERTNSFLPSRGIRQGDPISPYLFILCMEYLSIKISTTMAAGRWKGSKAGKKGPTLSHLFFADDLIFVGKASQSNCHYLKDTLDFFCSRSSQQVNTSKSIILFSKNVDQNTHLNICQDLSYQQTNEIGKYLGIPISPKRISKTNCQFILEKIRSKLSGWKTKFFSMAGGLTLISSVLTSIPNFYMQVMWLPSSIHKEIDRISNNFLWGSVDAKHKLHLIGWDTMCQPKAHGGLGLRMIKNVSKGTQLFKLGIKWIPRNGHSIRFWFDHWVGKSSLESIFFGPFIRNAASILLADVLQEGVLDLDTIGYHFPQDMLLEILTIPMSHSDSRVDDFSWREESNGIFSSASAYKTFTFHGCGGLIRDSQGQWVVGFMRNIGHTTSLAAELWVIRDGLSMANYLQIQNSIVEIDCQVAHALLSGTFNPHHPHSTLILDCRELLCTLPWVQLKHVMRKSNMVADALAKKGARSSYGLHILYDCPPNVDLLYTADIVGVCYPKS</sequence>
<comment type="caution">
    <text evidence="3">The sequence shown here is derived from an EMBL/GenBank/DDBJ whole genome shotgun (WGS) entry which is preliminary data.</text>
</comment>
<dbReference type="InterPro" id="IPR043502">
    <property type="entry name" value="DNA/RNA_pol_sf"/>
</dbReference>
<dbReference type="Pfam" id="PF13456">
    <property type="entry name" value="RVT_3"/>
    <property type="match status" value="1"/>
</dbReference>
<evidence type="ECO:0000313" key="3">
    <source>
        <dbReference type="EMBL" id="GKV43678.1"/>
    </source>
</evidence>